<evidence type="ECO:0000259" key="2">
    <source>
        <dbReference type="Pfam" id="PF07811"/>
    </source>
</evidence>
<dbReference type="Pfam" id="PF07811">
    <property type="entry name" value="TadE"/>
    <property type="match status" value="1"/>
</dbReference>
<protein>
    <submittedName>
        <fullName evidence="3">Pilus assembly protein</fullName>
    </submittedName>
</protein>
<dbReference type="AlphaFoldDB" id="A0A4S2GZ88"/>
<comment type="caution">
    <text evidence="3">The sequence shown here is derived from an EMBL/GenBank/DDBJ whole genome shotgun (WGS) entry which is preliminary data.</text>
</comment>
<evidence type="ECO:0000313" key="4">
    <source>
        <dbReference type="Proteomes" id="UP000308054"/>
    </source>
</evidence>
<dbReference type="Proteomes" id="UP000308054">
    <property type="component" value="Unassembled WGS sequence"/>
</dbReference>
<accession>A0A4S2GZ88</accession>
<keyword evidence="1" id="KW-1133">Transmembrane helix</keyword>
<reference evidence="3 4" key="1">
    <citation type="journal article" date="2017" name="Int. J. Syst. Evol. Microbiol.">
        <title>Marinicauda algicola sp. nov., isolated from a marine red alga Rhodosorus marinus.</title>
        <authorList>
            <person name="Jeong S.E."/>
            <person name="Jeon S.H."/>
            <person name="Chun B.H."/>
            <person name="Kim D.W."/>
            <person name="Jeon C.O."/>
        </authorList>
    </citation>
    <scope>NUCLEOTIDE SEQUENCE [LARGE SCALE GENOMIC DNA]</scope>
    <source>
        <strain evidence="3 4">JCM 31718</strain>
    </source>
</reference>
<organism evidence="3 4">
    <name type="scientific">Marinicauda algicola</name>
    <dbReference type="NCBI Taxonomy" id="2029849"/>
    <lineage>
        <taxon>Bacteria</taxon>
        <taxon>Pseudomonadati</taxon>
        <taxon>Pseudomonadota</taxon>
        <taxon>Alphaproteobacteria</taxon>
        <taxon>Maricaulales</taxon>
        <taxon>Maricaulaceae</taxon>
        <taxon>Marinicauda</taxon>
    </lineage>
</organism>
<dbReference type="InterPro" id="IPR012495">
    <property type="entry name" value="TadE-like_dom"/>
</dbReference>
<keyword evidence="1" id="KW-0812">Transmembrane</keyword>
<evidence type="ECO:0000256" key="1">
    <source>
        <dbReference type="SAM" id="Phobius"/>
    </source>
</evidence>
<dbReference type="EMBL" id="SRXW01000003">
    <property type="protein sequence ID" value="TGY88424.1"/>
    <property type="molecule type" value="Genomic_DNA"/>
</dbReference>
<evidence type="ECO:0000313" key="3">
    <source>
        <dbReference type="EMBL" id="TGY88424.1"/>
    </source>
</evidence>
<keyword evidence="1" id="KW-0472">Membrane</keyword>
<feature type="transmembrane region" description="Helical" evidence="1">
    <location>
        <begin position="41"/>
        <end position="64"/>
    </location>
</feature>
<gene>
    <name evidence="3" type="ORF">E5163_11445</name>
</gene>
<keyword evidence="4" id="KW-1185">Reference proteome</keyword>
<proteinExistence type="predicted"/>
<name>A0A4S2GZ88_9PROT</name>
<feature type="domain" description="TadE-like" evidence="2">
    <location>
        <begin position="35"/>
        <end position="77"/>
    </location>
</feature>
<dbReference type="OrthoDB" id="7990385at2"/>
<sequence>MPIKSRTHGPAQGRDATMKRNRFAILRRFGRETRGATAVEFAFVAGPFLLLVLATLEIALLFFAGSVIENAVAETARDIRTGRLQTAGGTEATFRAAVCERIDVIADCGKLAIDVRTFEDFSSADFQDPRDGNGEIDDSGFTFAPGGPGDVVVVRAFYPWRIITPSLGLGLSNMSGNRRMIAAATAFRNEPFEE</sequence>